<sequence length="204" mass="21241">MTEITRVPLQPVAKGSLTKLWLGVLIAVLIGAGLAFAAWQGGPRGVEVETIRAGTGGSPQMGDVVFVSYVGKLADGAEFDRSQPLPIPPGLFPDGNPLLMEEGAIIPGFLEGLQQMEKGGKYTLTIPADQAYGAEPPEGSPIPPNSDLLFEIELNEFMGREDFQRRAAALQQMMQAQQGQGAGPGQGPGQGADGPLGPPSPPAE</sequence>
<dbReference type="InterPro" id="IPR001179">
    <property type="entry name" value="PPIase_FKBP_dom"/>
</dbReference>
<comment type="catalytic activity">
    <reaction evidence="1 5 6">
        <text>[protein]-peptidylproline (omega=180) = [protein]-peptidylproline (omega=0)</text>
        <dbReference type="Rhea" id="RHEA:16237"/>
        <dbReference type="Rhea" id="RHEA-COMP:10747"/>
        <dbReference type="Rhea" id="RHEA-COMP:10748"/>
        <dbReference type="ChEBI" id="CHEBI:83833"/>
        <dbReference type="ChEBI" id="CHEBI:83834"/>
        <dbReference type="EC" id="5.2.1.8"/>
    </reaction>
</comment>
<dbReference type="PANTHER" id="PTHR43811">
    <property type="entry name" value="FKBP-TYPE PEPTIDYL-PROLYL CIS-TRANS ISOMERASE FKPA"/>
    <property type="match status" value="1"/>
</dbReference>
<gene>
    <name evidence="10" type="ORF">FEV51_04840</name>
</gene>
<evidence type="ECO:0000313" key="11">
    <source>
        <dbReference type="Proteomes" id="UP000309668"/>
    </source>
</evidence>
<dbReference type="EMBL" id="VCAO01000002">
    <property type="protein sequence ID" value="TMM48727.1"/>
    <property type="molecule type" value="Genomic_DNA"/>
</dbReference>
<keyword evidence="8" id="KW-0472">Membrane</keyword>
<dbReference type="AlphaFoldDB" id="A0A5S3P6G4"/>
<feature type="compositionally biased region" description="Low complexity" evidence="7">
    <location>
        <begin position="169"/>
        <end position="179"/>
    </location>
</feature>
<evidence type="ECO:0000256" key="8">
    <source>
        <dbReference type="SAM" id="Phobius"/>
    </source>
</evidence>
<dbReference type="InterPro" id="IPR046357">
    <property type="entry name" value="PPIase_dom_sf"/>
</dbReference>
<dbReference type="PROSITE" id="PS50059">
    <property type="entry name" value="FKBP_PPIASE"/>
    <property type="match status" value="1"/>
</dbReference>
<feature type="domain" description="PPIase FKBP-type" evidence="9">
    <location>
        <begin position="62"/>
        <end position="158"/>
    </location>
</feature>
<evidence type="ECO:0000256" key="4">
    <source>
        <dbReference type="ARBA" id="ARBA00023235"/>
    </source>
</evidence>
<evidence type="ECO:0000256" key="7">
    <source>
        <dbReference type="SAM" id="MobiDB-lite"/>
    </source>
</evidence>
<organism evidence="10 11">
    <name type="scientific">Qipengyuania marisflavi</name>
    <dbReference type="NCBI Taxonomy" id="2486356"/>
    <lineage>
        <taxon>Bacteria</taxon>
        <taxon>Pseudomonadati</taxon>
        <taxon>Pseudomonadota</taxon>
        <taxon>Alphaproteobacteria</taxon>
        <taxon>Sphingomonadales</taxon>
        <taxon>Erythrobacteraceae</taxon>
        <taxon>Qipengyuania</taxon>
    </lineage>
</organism>
<keyword evidence="8" id="KW-0812">Transmembrane</keyword>
<evidence type="ECO:0000259" key="9">
    <source>
        <dbReference type="PROSITE" id="PS50059"/>
    </source>
</evidence>
<feature type="compositionally biased region" description="Gly residues" evidence="7">
    <location>
        <begin position="180"/>
        <end position="194"/>
    </location>
</feature>
<comment type="caution">
    <text evidence="10">The sequence shown here is derived from an EMBL/GenBank/DDBJ whole genome shotgun (WGS) entry which is preliminary data.</text>
</comment>
<keyword evidence="11" id="KW-1185">Reference proteome</keyword>
<dbReference type="SUPFAM" id="SSF54534">
    <property type="entry name" value="FKBP-like"/>
    <property type="match status" value="1"/>
</dbReference>
<dbReference type="Pfam" id="PF00254">
    <property type="entry name" value="FKBP_C"/>
    <property type="match status" value="1"/>
</dbReference>
<keyword evidence="8" id="KW-1133">Transmembrane helix</keyword>
<dbReference type="Proteomes" id="UP000309668">
    <property type="component" value="Unassembled WGS sequence"/>
</dbReference>
<evidence type="ECO:0000313" key="10">
    <source>
        <dbReference type="EMBL" id="TMM48727.1"/>
    </source>
</evidence>
<dbReference type="EC" id="5.2.1.8" evidence="6"/>
<evidence type="ECO:0000256" key="5">
    <source>
        <dbReference type="PROSITE-ProRule" id="PRU00277"/>
    </source>
</evidence>
<name>A0A5S3P6G4_9SPHN</name>
<evidence type="ECO:0000256" key="3">
    <source>
        <dbReference type="ARBA" id="ARBA00023110"/>
    </source>
</evidence>
<feature type="transmembrane region" description="Helical" evidence="8">
    <location>
        <begin position="20"/>
        <end position="39"/>
    </location>
</feature>
<feature type="region of interest" description="Disordered" evidence="7">
    <location>
        <begin position="169"/>
        <end position="204"/>
    </location>
</feature>
<keyword evidence="3 5" id="KW-0697">Rotamase</keyword>
<dbReference type="GO" id="GO:0003755">
    <property type="term" value="F:peptidyl-prolyl cis-trans isomerase activity"/>
    <property type="evidence" value="ECO:0007669"/>
    <property type="project" value="UniProtKB-UniRule"/>
</dbReference>
<evidence type="ECO:0000256" key="2">
    <source>
        <dbReference type="ARBA" id="ARBA00006577"/>
    </source>
</evidence>
<dbReference type="RefSeq" id="WP_138616532.1">
    <property type="nucleotide sequence ID" value="NZ_VCAO01000002.1"/>
</dbReference>
<reference evidence="10 11" key="1">
    <citation type="submission" date="2019-05" db="EMBL/GenBank/DDBJ databases">
        <title>Erythrobacter marisflavi sp. nov., isolated from isolated from water of an estuary environment.</title>
        <authorList>
            <person name="Yoon J.-H."/>
        </authorList>
    </citation>
    <scope>NUCLEOTIDE SEQUENCE [LARGE SCALE GENOMIC DNA]</scope>
    <source>
        <strain evidence="10 11">KEM-5</strain>
    </source>
</reference>
<evidence type="ECO:0000256" key="1">
    <source>
        <dbReference type="ARBA" id="ARBA00000971"/>
    </source>
</evidence>
<accession>A0A5S3P6G4</accession>
<dbReference type="OrthoDB" id="9812109at2"/>
<proteinExistence type="inferred from homology"/>
<dbReference type="PANTHER" id="PTHR43811:SF19">
    <property type="entry name" value="39 KDA FK506-BINDING NUCLEAR PROTEIN"/>
    <property type="match status" value="1"/>
</dbReference>
<keyword evidence="4 5" id="KW-0413">Isomerase</keyword>
<evidence type="ECO:0000256" key="6">
    <source>
        <dbReference type="RuleBase" id="RU003915"/>
    </source>
</evidence>
<dbReference type="Gene3D" id="3.10.50.40">
    <property type="match status" value="1"/>
</dbReference>
<protein>
    <recommendedName>
        <fullName evidence="6">Peptidyl-prolyl cis-trans isomerase</fullName>
        <ecNumber evidence="6">5.2.1.8</ecNumber>
    </recommendedName>
</protein>
<comment type="similarity">
    <text evidence="2 6">Belongs to the FKBP-type PPIase family.</text>
</comment>